<dbReference type="Proteomes" id="UP000789901">
    <property type="component" value="Unassembled WGS sequence"/>
</dbReference>
<dbReference type="EMBL" id="CAJVQB010008376">
    <property type="protein sequence ID" value="CAG8717918.1"/>
    <property type="molecule type" value="Genomic_DNA"/>
</dbReference>
<organism evidence="1 2">
    <name type="scientific">Gigaspora margarita</name>
    <dbReference type="NCBI Taxonomy" id="4874"/>
    <lineage>
        <taxon>Eukaryota</taxon>
        <taxon>Fungi</taxon>
        <taxon>Fungi incertae sedis</taxon>
        <taxon>Mucoromycota</taxon>
        <taxon>Glomeromycotina</taxon>
        <taxon>Glomeromycetes</taxon>
        <taxon>Diversisporales</taxon>
        <taxon>Gigasporaceae</taxon>
        <taxon>Gigaspora</taxon>
    </lineage>
</organism>
<protein>
    <submittedName>
        <fullName evidence="1">3470_t:CDS:1</fullName>
    </submittedName>
</protein>
<evidence type="ECO:0000313" key="2">
    <source>
        <dbReference type="Proteomes" id="UP000789901"/>
    </source>
</evidence>
<reference evidence="1 2" key="1">
    <citation type="submission" date="2021-06" db="EMBL/GenBank/DDBJ databases">
        <authorList>
            <person name="Kallberg Y."/>
            <person name="Tangrot J."/>
            <person name="Rosling A."/>
        </authorList>
    </citation>
    <scope>NUCLEOTIDE SEQUENCE [LARGE SCALE GENOMIC DNA]</scope>
    <source>
        <strain evidence="1 2">120-4 pot B 10/14</strain>
    </source>
</reference>
<sequence length="378" mass="43273">MLDDKVLLAFSSNTLNNGNKILLAFDFYILDNKILLTSGSYVLSDKKLSENTLNNNNASDINKQQNIKFNNQKKLEIAPGLKFQTWDQLNYLSATIQSFKQQNKIINEASTLLETLFNNRPQDPNLLLESTSYQPHILITDSNIANEATIENIMPEIYRINCIYHISQNLIKNLKSKLESDWDEFTARVQSIQCVEGINRIVKSNLTNKTSLSKFASVLNSQLAQESMYIHYKFLTPSILSLQRVEIAEAFWYSAILVSKESVNINLLQEKNEIGFYEDLDNFPATKIDEVITNLSTFIYSGLLESQPLIIYKNSSAILTFNFMSNLTLIYPSFSNSFNVSRTLNTHHTYGITNSLYKKAMTIGLDTRFTQWKHLISF</sequence>
<accession>A0ABN7V1W7</accession>
<comment type="caution">
    <text evidence="1">The sequence shown here is derived from an EMBL/GenBank/DDBJ whole genome shotgun (WGS) entry which is preliminary data.</text>
</comment>
<name>A0ABN7V1W7_GIGMA</name>
<evidence type="ECO:0000313" key="1">
    <source>
        <dbReference type="EMBL" id="CAG8717918.1"/>
    </source>
</evidence>
<proteinExistence type="predicted"/>
<keyword evidence="2" id="KW-1185">Reference proteome</keyword>
<gene>
    <name evidence="1" type="ORF">GMARGA_LOCUS13278</name>
</gene>